<reference evidence="4" key="1">
    <citation type="submission" date="2022-04" db="EMBL/GenBank/DDBJ databases">
        <title>Roseibium sp. CAU 1639 isolated from mud.</title>
        <authorList>
            <person name="Kim W."/>
        </authorList>
    </citation>
    <scope>NUCLEOTIDE SEQUENCE</scope>
    <source>
        <strain evidence="4">CAU 1639</strain>
    </source>
</reference>
<dbReference type="Gene3D" id="3.40.50.10490">
    <property type="entry name" value="Glucose-6-phosphate isomerase like protein, domain 1"/>
    <property type="match status" value="1"/>
</dbReference>
<dbReference type="Pfam" id="PF13580">
    <property type="entry name" value="SIS_2"/>
    <property type="match status" value="1"/>
</dbReference>
<feature type="domain" description="SIS" evidence="3">
    <location>
        <begin position="49"/>
        <end position="216"/>
    </location>
</feature>
<evidence type="ECO:0000313" key="5">
    <source>
        <dbReference type="Proteomes" id="UP001431221"/>
    </source>
</evidence>
<evidence type="ECO:0000256" key="2">
    <source>
        <dbReference type="ARBA" id="ARBA00023277"/>
    </source>
</evidence>
<comment type="caution">
    <text evidence="4">The sequence shown here is derived from an EMBL/GenBank/DDBJ whole genome shotgun (WGS) entry which is preliminary data.</text>
</comment>
<dbReference type="Proteomes" id="UP001431221">
    <property type="component" value="Unassembled WGS sequence"/>
</dbReference>
<gene>
    <name evidence="4" type="ORF">M0H32_05260</name>
</gene>
<dbReference type="PROSITE" id="PS51464">
    <property type="entry name" value="SIS"/>
    <property type="match status" value="1"/>
</dbReference>
<dbReference type="InterPro" id="IPR001347">
    <property type="entry name" value="SIS_dom"/>
</dbReference>
<evidence type="ECO:0000313" key="4">
    <source>
        <dbReference type="EMBL" id="MCK7611559.1"/>
    </source>
</evidence>
<dbReference type="RefSeq" id="WP_248151633.1">
    <property type="nucleotide sequence ID" value="NZ_JALNMJ010000002.1"/>
</dbReference>
<name>A0ABT0GQ49_9HYPH</name>
<keyword evidence="2" id="KW-0119">Carbohydrate metabolism</keyword>
<keyword evidence="1" id="KW-0456">Lyase</keyword>
<dbReference type="InterPro" id="IPR046348">
    <property type="entry name" value="SIS_dom_sf"/>
</dbReference>
<dbReference type="PANTHER" id="PTHR10088:SF4">
    <property type="entry name" value="GLUCOKINASE REGULATORY PROTEIN"/>
    <property type="match status" value="1"/>
</dbReference>
<keyword evidence="5" id="KW-1185">Reference proteome</keyword>
<evidence type="ECO:0000259" key="3">
    <source>
        <dbReference type="PROSITE" id="PS51464"/>
    </source>
</evidence>
<proteinExistence type="predicted"/>
<sequence>MKLPTTEDRDPLSIGLNNKSDNDVLTLLLDRQRAALDAVGDAIAQISKAANALQRASQANGMIGYAGAGSAGLTALADCLELPGTFGFPPERMRMLYAGGAENLLHLAGTFEDDEEVGRTDFQTSGLGEGDILIAVSASGSTPYTLGTFRAAQAAGTETIALCNNPDTPLLDLADHPILLKTPPEIIAGSTRLGAASAQKAALNMISTLVALRLGHAVRGHMVNLVADNEKLRLRAQRILQDLTGCTAEIAMHTLLKADGRVKVAALMILRSLDKAAAERVLAENNGNLRPFL</sequence>
<dbReference type="CDD" id="cd05007">
    <property type="entry name" value="SIS_Etherase"/>
    <property type="match status" value="1"/>
</dbReference>
<dbReference type="InterPro" id="IPR040190">
    <property type="entry name" value="MURQ/GCKR"/>
</dbReference>
<dbReference type="SUPFAM" id="SSF53697">
    <property type="entry name" value="SIS domain"/>
    <property type="match status" value="1"/>
</dbReference>
<organism evidence="4 5">
    <name type="scientific">Roseibium sediminicola</name>
    <dbReference type="NCBI Taxonomy" id="2933272"/>
    <lineage>
        <taxon>Bacteria</taxon>
        <taxon>Pseudomonadati</taxon>
        <taxon>Pseudomonadota</taxon>
        <taxon>Alphaproteobacteria</taxon>
        <taxon>Hyphomicrobiales</taxon>
        <taxon>Stappiaceae</taxon>
        <taxon>Roseibium</taxon>
    </lineage>
</organism>
<dbReference type="Gene3D" id="1.10.8.1080">
    <property type="match status" value="1"/>
</dbReference>
<accession>A0ABT0GQ49</accession>
<dbReference type="NCBIfam" id="NF003915">
    <property type="entry name" value="PRK05441.1"/>
    <property type="match status" value="1"/>
</dbReference>
<dbReference type="PANTHER" id="PTHR10088">
    <property type="entry name" value="GLUCOKINASE REGULATORY PROTEIN"/>
    <property type="match status" value="1"/>
</dbReference>
<dbReference type="EMBL" id="JALNMJ010000002">
    <property type="protein sequence ID" value="MCK7611559.1"/>
    <property type="molecule type" value="Genomic_DNA"/>
</dbReference>
<evidence type="ECO:0000256" key="1">
    <source>
        <dbReference type="ARBA" id="ARBA00023239"/>
    </source>
</evidence>
<protein>
    <submittedName>
        <fullName evidence="4">N-acetylmuramic acid 6-phosphate etherase</fullName>
    </submittedName>
</protein>
<dbReference type="InterPro" id="IPR005488">
    <property type="entry name" value="Etherase_MurQ"/>
</dbReference>